<dbReference type="Gene3D" id="1.10.10.10">
    <property type="entry name" value="Winged helix-like DNA-binding domain superfamily/Winged helix DNA-binding domain"/>
    <property type="match status" value="1"/>
</dbReference>
<keyword evidence="3" id="KW-0238">DNA-binding</keyword>
<dbReference type="InterPro" id="IPR050950">
    <property type="entry name" value="HTH-type_LysR_regulators"/>
</dbReference>
<dbReference type="SUPFAM" id="SSF46785">
    <property type="entry name" value="Winged helix' DNA-binding domain"/>
    <property type="match status" value="1"/>
</dbReference>
<keyword evidence="7" id="KW-1185">Reference proteome</keyword>
<dbReference type="GO" id="GO:0005829">
    <property type="term" value="C:cytosol"/>
    <property type="evidence" value="ECO:0007669"/>
    <property type="project" value="TreeGrafter"/>
</dbReference>
<dbReference type="Pfam" id="PF03466">
    <property type="entry name" value="LysR_substrate"/>
    <property type="match status" value="1"/>
</dbReference>
<feature type="domain" description="HTH lysR-type" evidence="5">
    <location>
        <begin position="7"/>
        <end position="64"/>
    </location>
</feature>
<gene>
    <name evidence="6" type="ORF">SG34_001520</name>
</gene>
<dbReference type="KEGG" id="tvd:SG34_001520"/>
<dbReference type="CDD" id="cd05466">
    <property type="entry name" value="PBP2_LTTR_substrate"/>
    <property type="match status" value="1"/>
</dbReference>
<dbReference type="InterPro" id="IPR005119">
    <property type="entry name" value="LysR_subst-bd"/>
</dbReference>
<reference evidence="6 7" key="2">
    <citation type="journal article" date="2022" name="Mar. Drugs">
        <title>Bioassay-Guided Fractionation Leads to the Detection of Cholic Acid Generated by the Rare Thalassomonas sp.</title>
        <authorList>
            <person name="Pheiffer F."/>
            <person name="Schneider Y.K."/>
            <person name="Hansen E.H."/>
            <person name="Andersen J.H."/>
            <person name="Isaksson J."/>
            <person name="Busche T."/>
            <person name="R C."/>
            <person name="Kalinowski J."/>
            <person name="Zyl L.V."/>
            <person name="Trindade M."/>
        </authorList>
    </citation>
    <scope>NUCLEOTIDE SEQUENCE [LARGE SCALE GENOMIC DNA]</scope>
    <source>
        <strain evidence="6 7">XOM25</strain>
    </source>
</reference>
<dbReference type="RefSeq" id="WP_044841154.1">
    <property type="nucleotide sequence ID" value="NZ_CP059733.1"/>
</dbReference>
<reference evidence="6 7" key="1">
    <citation type="journal article" date="2015" name="Genome Announc.">
        <title>Draft Genome Sequences of Marine Isolates of Thalassomonas viridans and Thalassomonas actiniarum.</title>
        <authorList>
            <person name="Olonade I."/>
            <person name="van Zyl L.J."/>
            <person name="Trindade M."/>
        </authorList>
    </citation>
    <scope>NUCLEOTIDE SEQUENCE [LARGE SCALE GENOMIC DNA]</scope>
    <source>
        <strain evidence="6 7">XOM25</strain>
    </source>
</reference>
<evidence type="ECO:0000256" key="2">
    <source>
        <dbReference type="ARBA" id="ARBA00023015"/>
    </source>
</evidence>
<name>A0AAE9Z5J9_9GAMM</name>
<dbReference type="Proteomes" id="UP000032352">
    <property type="component" value="Chromosome"/>
</dbReference>
<dbReference type="Gene3D" id="3.40.190.290">
    <property type="match status" value="1"/>
</dbReference>
<comment type="similarity">
    <text evidence="1">Belongs to the LysR transcriptional regulatory family.</text>
</comment>
<dbReference type="EMBL" id="CP059733">
    <property type="protein sequence ID" value="WDE05648.1"/>
    <property type="molecule type" value="Genomic_DNA"/>
</dbReference>
<dbReference type="AlphaFoldDB" id="A0AAE9Z5J9"/>
<evidence type="ECO:0000256" key="3">
    <source>
        <dbReference type="ARBA" id="ARBA00023125"/>
    </source>
</evidence>
<dbReference type="PROSITE" id="PS50931">
    <property type="entry name" value="HTH_LYSR"/>
    <property type="match status" value="1"/>
</dbReference>
<organism evidence="6 7">
    <name type="scientific">Thalassomonas viridans</name>
    <dbReference type="NCBI Taxonomy" id="137584"/>
    <lineage>
        <taxon>Bacteria</taxon>
        <taxon>Pseudomonadati</taxon>
        <taxon>Pseudomonadota</taxon>
        <taxon>Gammaproteobacteria</taxon>
        <taxon>Alteromonadales</taxon>
        <taxon>Colwelliaceae</taxon>
        <taxon>Thalassomonas</taxon>
    </lineage>
</organism>
<protein>
    <submittedName>
        <fullName evidence="6">LysR family transcriptional regulator</fullName>
    </submittedName>
</protein>
<evidence type="ECO:0000256" key="1">
    <source>
        <dbReference type="ARBA" id="ARBA00009437"/>
    </source>
</evidence>
<dbReference type="PANTHER" id="PTHR30419">
    <property type="entry name" value="HTH-TYPE TRANSCRIPTIONAL REGULATOR YBHD"/>
    <property type="match status" value="1"/>
</dbReference>
<evidence type="ECO:0000313" key="6">
    <source>
        <dbReference type="EMBL" id="WDE05648.1"/>
    </source>
</evidence>
<dbReference type="Pfam" id="PF00126">
    <property type="entry name" value="HTH_1"/>
    <property type="match status" value="1"/>
</dbReference>
<dbReference type="InterPro" id="IPR000847">
    <property type="entry name" value="LysR_HTH_N"/>
</dbReference>
<evidence type="ECO:0000259" key="5">
    <source>
        <dbReference type="PROSITE" id="PS50931"/>
    </source>
</evidence>
<sequence>MRISRKVTLSQIEAFCILAKTRSFKKSAESLSITQPSLINKISSLEEVYNTKLFVRSRENNRLTPLGESLLPLFKAALNQVKDAEFMLMASDKMQYGEVHLAAVSPYLISEVLKCLHRKCPNIKVKVTYSSSEVIKAMLLRGDVDAGFFVQNDKLLGYQVIPHFKYRIQAIVPKDHPLSVEKKIDISAFAGQKIIVRESGSLTRQQLEKAANENNIKLDIAYELGSREAVRDAVGHSMGISVVANHEHVEHKNIHTVAINEASFEIQSHLVISNERLSSPFIKLLMEVVSL</sequence>
<dbReference type="GO" id="GO:0003700">
    <property type="term" value="F:DNA-binding transcription factor activity"/>
    <property type="evidence" value="ECO:0007669"/>
    <property type="project" value="InterPro"/>
</dbReference>
<dbReference type="SUPFAM" id="SSF53850">
    <property type="entry name" value="Periplasmic binding protein-like II"/>
    <property type="match status" value="1"/>
</dbReference>
<dbReference type="PRINTS" id="PR00039">
    <property type="entry name" value="HTHLYSR"/>
</dbReference>
<keyword evidence="2" id="KW-0805">Transcription regulation</keyword>
<dbReference type="InterPro" id="IPR036388">
    <property type="entry name" value="WH-like_DNA-bd_sf"/>
</dbReference>
<evidence type="ECO:0000256" key="4">
    <source>
        <dbReference type="ARBA" id="ARBA00023163"/>
    </source>
</evidence>
<dbReference type="InterPro" id="IPR036390">
    <property type="entry name" value="WH_DNA-bd_sf"/>
</dbReference>
<accession>A0AAE9Z5J9</accession>
<evidence type="ECO:0000313" key="7">
    <source>
        <dbReference type="Proteomes" id="UP000032352"/>
    </source>
</evidence>
<proteinExistence type="inferred from homology"/>
<keyword evidence="4" id="KW-0804">Transcription</keyword>
<dbReference type="GO" id="GO:0003677">
    <property type="term" value="F:DNA binding"/>
    <property type="evidence" value="ECO:0007669"/>
    <property type="project" value="UniProtKB-KW"/>
</dbReference>